<sequence length="259" mass="27651">MSGGSSSRCTGPGRAAPPPSALRAWDVSHPVRLTGGQGLSFAAGGLVLKPAGDPALATWLAEVLDTVSAEDVRIIRPVRSRSGSWVVDGWSAWHWLDGEHRSDAWQDVLEVSARFHRAVAGVSWSPALVASHRWAVADRVAWGETPGELPESVIPLLALRRPVDLPCQLIHGDLGGNVLFCDGLPPAVIDMSPYWRPAGYADAIIVADAVAWSGAGADLVEHLLRQQGEQLLLRAVLFRVATDPHFAPAYEPLVPLIAT</sequence>
<gene>
    <name evidence="3" type="ORF">ACFPJ6_15040</name>
</gene>
<protein>
    <submittedName>
        <fullName evidence="3">Phosphotransferase</fullName>
    </submittedName>
</protein>
<evidence type="ECO:0000313" key="3">
    <source>
        <dbReference type="EMBL" id="MFC5382086.1"/>
    </source>
</evidence>
<feature type="domain" description="Aminoglycoside phosphotransferase" evidence="2">
    <location>
        <begin position="55"/>
        <end position="190"/>
    </location>
</feature>
<feature type="region of interest" description="Disordered" evidence="1">
    <location>
        <begin position="1"/>
        <end position="21"/>
    </location>
</feature>
<dbReference type="Proteomes" id="UP001596122">
    <property type="component" value="Unassembled WGS sequence"/>
</dbReference>
<dbReference type="Pfam" id="PF01636">
    <property type="entry name" value="APH"/>
    <property type="match status" value="1"/>
</dbReference>
<accession>A0ABW0GV87</accession>
<keyword evidence="4" id="KW-1185">Reference proteome</keyword>
<evidence type="ECO:0000259" key="2">
    <source>
        <dbReference type="Pfam" id="PF01636"/>
    </source>
</evidence>
<dbReference type="RefSeq" id="WP_340269813.1">
    <property type="nucleotide sequence ID" value="NZ_JBBEOG010000005.1"/>
</dbReference>
<proteinExistence type="predicted"/>
<evidence type="ECO:0000313" key="4">
    <source>
        <dbReference type="Proteomes" id="UP001596122"/>
    </source>
</evidence>
<dbReference type="InterPro" id="IPR002575">
    <property type="entry name" value="Aminoglycoside_PTrfase"/>
</dbReference>
<dbReference type="SUPFAM" id="SSF56112">
    <property type="entry name" value="Protein kinase-like (PK-like)"/>
    <property type="match status" value="1"/>
</dbReference>
<reference evidence="4" key="1">
    <citation type="journal article" date="2019" name="Int. J. Syst. Evol. Microbiol.">
        <title>The Global Catalogue of Microorganisms (GCM) 10K type strain sequencing project: providing services to taxonomists for standard genome sequencing and annotation.</title>
        <authorList>
            <consortium name="The Broad Institute Genomics Platform"/>
            <consortium name="The Broad Institute Genome Sequencing Center for Infectious Disease"/>
            <person name="Wu L."/>
            <person name="Ma J."/>
        </authorList>
    </citation>
    <scope>NUCLEOTIDE SEQUENCE [LARGE SCALE GENOMIC DNA]</scope>
    <source>
        <strain evidence="4">CCUG 43114</strain>
    </source>
</reference>
<dbReference type="InterPro" id="IPR011009">
    <property type="entry name" value="Kinase-like_dom_sf"/>
</dbReference>
<organism evidence="3 4">
    <name type="scientific">Aquipuribacter nitratireducens</name>
    <dbReference type="NCBI Taxonomy" id="650104"/>
    <lineage>
        <taxon>Bacteria</taxon>
        <taxon>Bacillati</taxon>
        <taxon>Actinomycetota</taxon>
        <taxon>Actinomycetes</taxon>
        <taxon>Micrococcales</taxon>
        <taxon>Intrasporangiaceae</taxon>
        <taxon>Aquipuribacter</taxon>
    </lineage>
</organism>
<evidence type="ECO:0000256" key="1">
    <source>
        <dbReference type="SAM" id="MobiDB-lite"/>
    </source>
</evidence>
<name>A0ABW0GV87_9MICO</name>
<dbReference type="EMBL" id="JBHSLD010000014">
    <property type="protein sequence ID" value="MFC5382086.1"/>
    <property type="molecule type" value="Genomic_DNA"/>
</dbReference>
<comment type="caution">
    <text evidence="3">The sequence shown here is derived from an EMBL/GenBank/DDBJ whole genome shotgun (WGS) entry which is preliminary data.</text>
</comment>